<dbReference type="CDD" id="cd00303">
    <property type="entry name" value="retropepsin_like"/>
    <property type="match status" value="1"/>
</dbReference>
<feature type="compositionally biased region" description="Low complexity" evidence="10">
    <location>
        <begin position="330"/>
        <end position="339"/>
    </location>
</feature>
<dbReference type="GO" id="GO:0008270">
    <property type="term" value="F:zinc ion binding"/>
    <property type="evidence" value="ECO:0007669"/>
    <property type="project" value="UniProtKB-KW"/>
</dbReference>
<keyword evidence="8" id="KW-0511">Multifunctional enzyme</keyword>
<dbReference type="FunFam" id="3.30.70.270:FF:000020">
    <property type="entry name" value="Transposon Tf2-6 polyprotein-like Protein"/>
    <property type="match status" value="1"/>
</dbReference>
<dbReference type="SUPFAM" id="SSF56672">
    <property type="entry name" value="DNA/RNA polymerases"/>
    <property type="match status" value="1"/>
</dbReference>
<dbReference type="PROSITE" id="PS50158">
    <property type="entry name" value="ZF_CCHC"/>
    <property type="match status" value="1"/>
</dbReference>
<dbReference type="Pfam" id="PF03732">
    <property type="entry name" value="Retrotrans_gag"/>
    <property type="match status" value="1"/>
</dbReference>
<keyword evidence="1" id="KW-0645">Protease</keyword>
<dbReference type="InterPro" id="IPR000953">
    <property type="entry name" value="Chromo/chromo_shadow_dom"/>
</dbReference>
<dbReference type="SUPFAM" id="SSF50630">
    <property type="entry name" value="Acid proteases"/>
    <property type="match status" value="1"/>
</dbReference>
<dbReference type="Pfam" id="PF08284">
    <property type="entry name" value="RVP_2"/>
    <property type="match status" value="1"/>
</dbReference>
<protein>
    <recommendedName>
        <fullName evidence="15">Reverse transcriptase</fullName>
    </recommendedName>
</protein>
<keyword evidence="9" id="KW-0863">Zinc-finger</keyword>
<evidence type="ECO:0000313" key="14">
    <source>
        <dbReference type="Proteomes" id="UP001190700"/>
    </source>
</evidence>
<evidence type="ECO:0000256" key="9">
    <source>
        <dbReference type="PROSITE-ProRule" id="PRU00047"/>
    </source>
</evidence>
<dbReference type="PANTHER" id="PTHR37984:SF5">
    <property type="entry name" value="PROTEIN NYNRIN-LIKE"/>
    <property type="match status" value="1"/>
</dbReference>
<dbReference type="InterPro" id="IPR005162">
    <property type="entry name" value="Retrotrans_gag_dom"/>
</dbReference>
<dbReference type="Gene3D" id="3.10.10.10">
    <property type="entry name" value="HIV Type 1 Reverse Transcriptase, subunit A, domain 1"/>
    <property type="match status" value="1"/>
</dbReference>
<evidence type="ECO:0000259" key="12">
    <source>
        <dbReference type="PROSITE" id="PS50158"/>
    </source>
</evidence>
<dbReference type="InterPro" id="IPR023780">
    <property type="entry name" value="Chromo_domain"/>
</dbReference>
<dbReference type="CDD" id="cd00024">
    <property type="entry name" value="CD_CSD"/>
    <property type="match status" value="1"/>
</dbReference>
<dbReference type="InterPro" id="IPR050951">
    <property type="entry name" value="Retrovirus_Pol_polyprotein"/>
</dbReference>
<keyword evidence="9" id="KW-0862">Zinc</keyword>
<sequence length="1411" mass="160491">MKPDMSRFRDPANEPQESETEYTEDNPPMVFTDPDADSVPAPVPPSLVPKVKMTPPREFKSGQDAEVWLDTVDRYFQFTYPGVKDKDLITVFLTLIQNNDRHYFQVLAQQPNATYEMVRRIFLSQFGNPHKRSVAKKHLMALHQGNQTFSDYLRTFTSLAALAAVDLNDVLIKDRFVTSMDPDLRRQFQLRFLTEQERNNLSWQETTQILLDLNYVIHSKQSETLHYRGQREQSSGGPVKKDKDKGRGQKPYYRSNRNRNQNQSGSRNSNQNRSKGKGGKGKGKGKGKSHNPQSCNRCGRVGHIEKDCYSTKTPDGKDIKGKPPAQNPFQNRRQQQQNQGAKDGSGKLINTINTRISTTLMQQLQLQFQLQLQLLREPLRFQQMDTPSEHIAQMQSQTAQLKSQKKLLLYKGKVYGQSTHILVDPGATSSFIDRQFAAQLGIAPTDSSSFSVGLAGGSQLPCTSYLPKATFTLGKYKDTEDFYIIDMKPFTVILGQDWLERRNPHIDFQTKNLTITRKHSSGSSIRTVLSRVEQTPDSDDLPEMELVSATTMRKHLRRIRSSGSAEEAVAYLFFLSEVDGELVFTASDTDTTMEDPEVTAARDQMREDFSDIFQEDLPAGHRPERFEGGYHRMNIEPGHKPPSQPVRTIPVPMMEELKRQIIKYVDLGILRPSSSPYGCPIIFAPKPGGKWRMCCDYRALNNITIKDTYPLPPHDTLLEQLKGARWFSRFDFNQFFHQIPIHPDDIHKTAIRTRYGSYEWTVMPFGLTNAPATALRVGNRAFFDFIDRFLVIFMDDTIVYSPDFDSHVSHVRQFLQRCREHQFFIRPSKVELFVRSIDFIGHHISEAGLSIIEDRIRAVMAIQPPVSYGPTVGKQPLRRMAKDGKSSLRSFLGMVGQFRRFIPKFSKVAEPLNRLLKDNAEFVWESEQQQAFDNLKSAICNAPVLQLPDQKLPSIMEVDGSGTHVGQVILQDQGKGMKPCGYHSVTLSDTQRRWPIPEIELFAIVEGFRFFRHILLGAPETIVRSDHQPLVYFQSKSTPSPKQARWLDELSEYNFRIEHISGDKNKVADALTRISALFELTDCLQHMDISEVMPSADPTFIALISSSSAHQLHDIIISEYDRDTFAQTILAKLTSSTSSQSVSSYSFELIQGLIYRKTIYGRQLYIPPTAKVPTDDANSWEDKLPLVEFAINNTVSASTGYSPFYLDSMAQPLSPHDLVITIPPEAPVPIQRAIRDHFDQYSAVHDNAVNNISRAAEISQARFNKTHMPRQYAVGQKVLLRTEFIQWTGLTEAGRHFKRPYIGPFTISKVLSHGRAYELDFGDLDIRIHPVQPISRLELYNDSIQAPLPLPQMITEEGQPLFEISHILSDKITRGVKYYLVRYAGYGPEHDTWVKATELTNAADIIAAYEG</sequence>
<dbReference type="Gene3D" id="2.40.70.10">
    <property type="entry name" value="Acid Proteases"/>
    <property type="match status" value="1"/>
</dbReference>
<evidence type="ECO:0000256" key="1">
    <source>
        <dbReference type="ARBA" id="ARBA00022670"/>
    </source>
</evidence>
<keyword evidence="4" id="KW-0540">Nuclease</keyword>
<comment type="caution">
    <text evidence="13">The sequence shown here is derived from an EMBL/GenBank/DDBJ whole genome shotgun (WGS) entry which is preliminary data.</text>
</comment>
<keyword evidence="6" id="KW-0378">Hydrolase</keyword>
<keyword evidence="5" id="KW-0255">Endonuclease</keyword>
<dbReference type="InterPro" id="IPR043502">
    <property type="entry name" value="DNA/RNA_pol_sf"/>
</dbReference>
<organism evidence="13 14">
    <name type="scientific">Cymbomonas tetramitiformis</name>
    <dbReference type="NCBI Taxonomy" id="36881"/>
    <lineage>
        <taxon>Eukaryota</taxon>
        <taxon>Viridiplantae</taxon>
        <taxon>Chlorophyta</taxon>
        <taxon>Pyramimonadophyceae</taxon>
        <taxon>Pyramimonadales</taxon>
        <taxon>Pyramimonadaceae</taxon>
        <taxon>Cymbomonas</taxon>
    </lineage>
</organism>
<feature type="region of interest" description="Disordered" evidence="10">
    <location>
        <begin position="1"/>
        <end position="56"/>
    </location>
</feature>
<evidence type="ECO:0000256" key="7">
    <source>
        <dbReference type="ARBA" id="ARBA00022918"/>
    </source>
</evidence>
<feature type="compositionally biased region" description="Low complexity" evidence="10">
    <location>
        <begin position="254"/>
        <end position="273"/>
    </location>
</feature>
<dbReference type="CDD" id="cd09274">
    <property type="entry name" value="RNase_HI_RT_Ty3"/>
    <property type="match status" value="1"/>
</dbReference>
<feature type="domain" description="Chromo" evidence="11">
    <location>
        <begin position="1362"/>
        <end position="1411"/>
    </location>
</feature>
<reference evidence="13 14" key="1">
    <citation type="journal article" date="2015" name="Genome Biol. Evol.">
        <title>Comparative Genomics of a Bacterivorous Green Alga Reveals Evolutionary Causalities and Consequences of Phago-Mixotrophic Mode of Nutrition.</title>
        <authorList>
            <person name="Burns J.A."/>
            <person name="Paasch A."/>
            <person name="Narechania A."/>
            <person name="Kim E."/>
        </authorList>
    </citation>
    <scope>NUCLEOTIDE SEQUENCE [LARGE SCALE GENOMIC DNA]</scope>
    <source>
        <strain evidence="13 14">PLY_AMNH</strain>
    </source>
</reference>
<feature type="compositionally biased region" description="Basic residues" evidence="10">
    <location>
        <begin position="274"/>
        <end position="289"/>
    </location>
</feature>
<dbReference type="InterPro" id="IPR001878">
    <property type="entry name" value="Znf_CCHC"/>
</dbReference>
<keyword evidence="2" id="KW-0808">Transferase</keyword>
<dbReference type="PANTHER" id="PTHR37984">
    <property type="entry name" value="PROTEIN CBG26694"/>
    <property type="match status" value="1"/>
</dbReference>
<dbReference type="GO" id="GO:0003676">
    <property type="term" value="F:nucleic acid binding"/>
    <property type="evidence" value="ECO:0007669"/>
    <property type="project" value="InterPro"/>
</dbReference>
<keyword evidence="3" id="KW-0548">Nucleotidyltransferase</keyword>
<evidence type="ECO:0000259" key="11">
    <source>
        <dbReference type="PROSITE" id="PS50013"/>
    </source>
</evidence>
<evidence type="ECO:0000256" key="10">
    <source>
        <dbReference type="SAM" id="MobiDB-lite"/>
    </source>
</evidence>
<evidence type="ECO:0000256" key="2">
    <source>
        <dbReference type="ARBA" id="ARBA00022679"/>
    </source>
</evidence>
<evidence type="ECO:0000256" key="6">
    <source>
        <dbReference type="ARBA" id="ARBA00022801"/>
    </source>
</evidence>
<keyword evidence="9" id="KW-0479">Metal-binding</keyword>
<dbReference type="FunFam" id="3.10.10.10:FF:000007">
    <property type="entry name" value="Retrovirus-related Pol polyprotein from transposon 17.6-like Protein"/>
    <property type="match status" value="1"/>
</dbReference>
<dbReference type="InterPro" id="IPR043128">
    <property type="entry name" value="Rev_trsase/Diguanyl_cyclase"/>
</dbReference>
<keyword evidence="7" id="KW-0695">RNA-directed DNA polymerase</keyword>
<dbReference type="InterPro" id="IPR041577">
    <property type="entry name" value="RT_RNaseH_2"/>
</dbReference>
<evidence type="ECO:0000256" key="3">
    <source>
        <dbReference type="ARBA" id="ARBA00022695"/>
    </source>
</evidence>
<dbReference type="Pfam" id="PF00078">
    <property type="entry name" value="RVT_1"/>
    <property type="match status" value="1"/>
</dbReference>
<dbReference type="Pfam" id="PF17919">
    <property type="entry name" value="RT_RNaseH_2"/>
    <property type="match status" value="1"/>
</dbReference>
<evidence type="ECO:0000313" key="13">
    <source>
        <dbReference type="EMBL" id="KAK3288191.1"/>
    </source>
</evidence>
<keyword evidence="14" id="KW-1185">Reference proteome</keyword>
<evidence type="ECO:0000256" key="5">
    <source>
        <dbReference type="ARBA" id="ARBA00022759"/>
    </source>
</evidence>
<dbReference type="GO" id="GO:0004519">
    <property type="term" value="F:endonuclease activity"/>
    <property type="evidence" value="ECO:0007669"/>
    <property type="project" value="UniProtKB-KW"/>
</dbReference>
<dbReference type="GO" id="GO:0003964">
    <property type="term" value="F:RNA-directed DNA polymerase activity"/>
    <property type="evidence" value="ECO:0007669"/>
    <property type="project" value="UniProtKB-KW"/>
</dbReference>
<feature type="domain" description="CCHC-type" evidence="12">
    <location>
        <begin position="295"/>
        <end position="308"/>
    </location>
</feature>
<feature type="region of interest" description="Disordered" evidence="10">
    <location>
        <begin position="225"/>
        <end position="347"/>
    </location>
</feature>
<dbReference type="Pfam" id="PF00385">
    <property type="entry name" value="Chromo"/>
    <property type="match status" value="1"/>
</dbReference>
<dbReference type="InterPro" id="IPR016197">
    <property type="entry name" value="Chromo-like_dom_sf"/>
</dbReference>
<dbReference type="EMBL" id="LGRX02000558">
    <property type="protein sequence ID" value="KAK3288191.1"/>
    <property type="molecule type" value="Genomic_DNA"/>
</dbReference>
<dbReference type="Gene3D" id="2.40.50.40">
    <property type="match status" value="1"/>
</dbReference>
<dbReference type="InterPro" id="IPR000477">
    <property type="entry name" value="RT_dom"/>
</dbReference>
<gene>
    <name evidence="13" type="ORF">CYMTET_4326</name>
</gene>
<dbReference type="Proteomes" id="UP001190700">
    <property type="component" value="Unassembled WGS sequence"/>
</dbReference>
<feature type="compositionally biased region" description="Basic and acidic residues" evidence="10">
    <location>
        <begin position="1"/>
        <end position="12"/>
    </location>
</feature>
<dbReference type="GO" id="GO:0008233">
    <property type="term" value="F:peptidase activity"/>
    <property type="evidence" value="ECO:0007669"/>
    <property type="project" value="UniProtKB-KW"/>
</dbReference>
<accession>A0AAE0H1L3</accession>
<name>A0AAE0H1L3_9CHLO</name>
<evidence type="ECO:0000256" key="4">
    <source>
        <dbReference type="ARBA" id="ARBA00022722"/>
    </source>
</evidence>
<dbReference type="CDD" id="cd01647">
    <property type="entry name" value="RT_LTR"/>
    <property type="match status" value="1"/>
</dbReference>
<proteinExistence type="predicted"/>
<evidence type="ECO:0008006" key="15">
    <source>
        <dbReference type="Google" id="ProtNLM"/>
    </source>
</evidence>
<dbReference type="Gene3D" id="3.30.70.270">
    <property type="match status" value="2"/>
</dbReference>
<dbReference type="PROSITE" id="PS50013">
    <property type="entry name" value="CHROMO_2"/>
    <property type="match status" value="1"/>
</dbReference>
<dbReference type="InterPro" id="IPR021109">
    <property type="entry name" value="Peptidase_aspartic_dom_sf"/>
</dbReference>
<evidence type="ECO:0000256" key="8">
    <source>
        <dbReference type="ARBA" id="ARBA00023268"/>
    </source>
</evidence>
<dbReference type="GO" id="GO:0006508">
    <property type="term" value="P:proteolysis"/>
    <property type="evidence" value="ECO:0007669"/>
    <property type="project" value="UniProtKB-KW"/>
</dbReference>
<feature type="compositionally biased region" description="Basic and acidic residues" evidence="10">
    <location>
        <begin position="302"/>
        <end position="321"/>
    </location>
</feature>
<dbReference type="SUPFAM" id="SSF54160">
    <property type="entry name" value="Chromo domain-like"/>
    <property type="match status" value="1"/>
</dbReference>